<reference evidence="1" key="1">
    <citation type="submission" date="2022-10" db="EMBL/GenBank/DDBJ databases">
        <title>Genome Sequence of Xylaria curta.</title>
        <authorList>
            <person name="Buettner E."/>
        </authorList>
    </citation>
    <scope>NUCLEOTIDE SEQUENCE</scope>
    <source>
        <strain evidence="1">Babe10</strain>
    </source>
</reference>
<organism evidence="1 2">
    <name type="scientific">Xylaria curta</name>
    <dbReference type="NCBI Taxonomy" id="42375"/>
    <lineage>
        <taxon>Eukaryota</taxon>
        <taxon>Fungi</taxon>
        <taxon>Dikarya</taxon>
        <taxon>Ascomycota</taxon>
        <taxon>Pezizomycotina</taxon>
        <taxon>Sordariomycetes</taxon>
        <taxon>Xylariomycetidae</taxon>
        <taxon>Xylariales</taxon>
        <taxon>Xylariaceae</taxon>
        <taxon>Xylaria</taxon>
    </lineage>
</organism>
<sequence>MTKNEPIAIVGSGCRFADGVDTPSKLWHLLRRPRDIRRQVPLGRFDVEGFYHHNGAYHGHTNVKYAYTIDQDLSRFDTEFFGIKPSEAKSIDPQQRLLLEVVYESIEAAGMTIANLSGSNTAVYTGLMTNDYEMMLARDLAQVPTYHATGISSAIVSNRISYFFDWHGPSVTVQTACSSSLVALHLAVQSLRNGESHMALACGTNLILGPEFFISESKLNMLSPDGRCKMWDKEANGYARGDGVAAVVLKTLSRALADGDHIESIVRETGMNQDGSTPGITMPSATAQEDLIRSTYAKAGLDLRNPRNRPHYFEAHGTGTPAGDPIEAEAISTAFFGKWLANGHDYNRKDHPLYVGSIKTVLGHTEGSAGIAAILKASLALQNSTIPPNFLFNQLSENVAPFYDGLEIVREARPWPGLATGQVRRASVNSFGFGGSNAHVILESYQPLCQDTNGSTHAARPLFTPFVFSATSEKSLKAAISSYENYLSNKPDINLQDLAWTLRQRRADLPVRVSFSASCLESLVARITERLNQDGSSIGMKVLPSSRPDRGTGILGVFTGQGAQYARMGAELIENSPLASRIIENLESMLQELPVDERPSWFLRTELLANTNTSRIHQAVISQPLCTAVQIMIIDLLQAAKVDFCAVVGHSSGEIAAAYASGFLTAREAIHIAYYRGFHLDAAASPSGKGLRGAMIAVGITMDHASRVCARDQFAGRVSVAASNSSSSVTLSGDEDAIAELQVQFDSQGTFNRRLKVDKAYHSAHMRPCSSAYVRSLQACVRERQVQKVGSSCIWYSSVYHKAIDPGIGVTCDYWAENMTRPVLFSHALTSATTECDFGIVIEVGAHPALKGPVNQTINEMLSTEEPAPYFWTLSRGSSAVDAFSTLLGQLWCTLGSQHIGLSASERALSGIDTEKYNVVKGLPSYPWDHGTGYWHEARASRHLRQRNKPVHPLLGNISTDSSTHCLRWRHLLRVKEMEWLSGHTIQGQVVFPAAGYICSALEGSRLLAGDIDVRLIELVDFIIHHAIVLPEDDAGVEVLIELWHSPTARSDRLEAKFTYSAALGHDVQTLTLVASATVVVKFGLPSHSLLSPKSSASMLAHAASVDTDSFYSALADLGYGFGGRFRSLCQLLRRYGRSSVVFRAEPSDSEFESLFMHPAELDGAFQAIILACSYPNDEQLRVLHLPTSIRLIRVNPALCSARNIKSSHFLPIEGVINSGADGVTGNVIGDATIFSPHCSNGSGMIQIQGAKHVPFTGEATEKDDRHLFSAIQWISNRLDGSDYITSSQYHHDAMRMMERISAAYLREFDCQLPADHPSRSERPLSFYMDYARHITSIVDDGKHGYATEEWREDTPKSVTSASTTHSDLPDVRLMHLVGEHMPRVLQGETTMQAEFRKADILGDYYMNGVVMQESASWIIGMMRQITDRAPHLNILEIGSSAGEAAASNIPRNIDHRFLSYTYATLASSIAPDGTAFFSRASDPKPARTFDATLEPAVQGYVCHI</sequence>
<evidence type="ECO:0000313" key="1">
    <source>
        <dbReference type="EMBL" id="KAJ2991111.1"/>
    </source>
</evidence>
<protein>
    <submittedName>
        <fullName evidence="1">Uncharacterized protein</fullName>
    </submittedName>
</protein>
<dbReference type="EMBL" id="JAPDGR010000354">
    <property type="protein sequence ID" value="KAJ2991111.1"/>
    <property type="molecule type" value="Genomic_DNA"/>
</dbReference>
<comment type="caution">
    <text evidence="1">The sequence shown here is derived from an EMBL/GenBank/DDBJ whole genome shotgun (WGS) entry which is preliminary data.</text>
</comment>
<gene>
    <name evidence="1" type="ORF">NUW58_g2638</name>
</gene>
<keyword evidence="2" id="KW-1185">Reference proteome</keyword>
<proteinExistence type="predicted"/>
<name>A0ACC1PHT1_9PEZI</name>
<evidence type="ECO:0000313" key="2">
    <source>
        <dbReference type="Proteomes" id="UP001143856"/>
    </source>
</evidence>
<accession>A0ACC1PHT1</accession>
<dbReference type="Proteomes" id="UP001143856">
    <property type="component" value="Unassembled WGS sequence"/>
</dbReference>